<feature type="domain" description="Glycosyl transferase family 1" evidence="2">
    <location>
        <begin position="222"/>
        <end position="378"/>
    </location>
</feature>
<organism evidence="4 5">
    <name type="scientific">Candidatus Roizmanbacteria bacterium RIFCSPHIGHO2_12_FULL_33_9</name>
    <dbReference type="NCBI Taxonomy" id="1802045"/>
    <lineage>
        <taxon>Bacteria</taxon>
        <taxon>Candidatus Roizmaniibacteriota</taxon>
    </lineage>
</organism>
<accession>A0A1F7HIQ7</accession>
<dbReference type="InterPro" id="IPR001296">
    <property type="entry name" value="Glyco_trans_1"/>
</dbReference>
<evidence type="ECO:0000259" key="2">
    <source>
        <dbReference type="Pfam" id="PF00534"/>
    </source>
</evidence>
<dbReference type="CDD" id="cd03809">
    <property type="entry name" value="GT4_MtfB-like"/>
    <property type="match status" value="1"/>
</dbReference>
<keyword evidence="1" id="KW-0808">Transferase</keyword>
<dbReference type="GO" id="GO:0016757">
    <property type="term" value="F:glycosyltransferase activity"/>
    <property type="evidence" value="ECO:0007669"/>
    <property type="project" value="InterPro"/>
</dbReference>
<dbReference type="GO" id="GO:0009103">
    <property type="term" value="P:lipopolysaccharide biosynthetic process"/>
    <property type="evidence" value="ECO:0007669"/>
    <property type="project" value="TreeGrafter"/>
</dbReference>
<evidence type="ECO:0000313" key="5">
    <source>
        <dbReference type="Proteomes" id="UP000177199"/>
    </source>
</evidence>
<evidence type="ECO:0008006" key="6">
    <source>
        <dbReference type="Google" id="ProtNLM"/>
    </source>
</evidence>
<dbReference type="PANTHER" id="PTHR46401">
    <property type="entry name" value="GLYCOSYLTRANSFERASE WBBK-RELATED"/>
    <property type="match status" value="1"/>
</dbReference>
<dbReference type="Pfam" id="PF00534">
    <property type="entry name" value="Glycos_transf_1"/>
    <property type="match status" value="1"/>
</dbReference>
<dbReference type="SUPFAM" id="SSF53756">
    <property type="entry name" value="UDP-Glycosyltransferase/glycogen phosphorylase"/>
    <property type="match status" value="1"/>
</dbReference>
<dbReference type="Proteomes" id="UP000177199">
    <property type="component" value="Unassembled WGS sequence"/>
</dbReference>
<reference evidence="4 5" key="1">
    <citation type="journal article" date="2016" name="Nat. Commun.">
        <title>Thousands of microbial genomes shed light on interconnected biogeochemical processes in an aquifer system.</title>
        <authorList>
            <person name="Anantharaman K."/>
            <person name="Brown C.T."/>
            <person name="Hug L.A."/>
            <person name="Sharon I."/>
            <person name="Castelle C.J."/>
            <person name="Probst A.J."/>
            <person name="Thomas B.C."/>
            <person name="Singh A."/>
            <person name="Wilkins M.J."/>
            <person name="Karaoz U."/>
            <person name="Brodie E.L."/>
            <person name="Williams K.H."/>
            <person name="Hubbard S.S."/>
            <person name="Banfield J.F."/>
        </authorList>
    </citation>
    <scope>NUCLEOTIDE SEQUENCE [LARGE SCALE GENOMIC DNA]</scope>
</reference>
<protein>
    <recommendedName>
        <fullName evidence="6">Glycosyl transferase family 1 domain-containing protein</fullName>
    </recommendedName>
</protein>
<proteinExistence type="predicted"/>
<sequence length="403" mass="45869">MTIGINGYEAVVPRFGFDKKTSLPNRVGSGEYCFQILTELARIDKKNNYIIFLPQKPSPDMPSESENWKYKVISSKLWTILGLSRIFMMNRSTIDIFFSPTHYLPLYVGKPSVISILDVSYLHFPNLFKKRDLYQLKIWGRYSINKASKIITISKSSKSDIIKAYNISDSKVEVIYPGIKSEIRNSKFETNSKLEMQNSTHSTGSGLMLSKVEASKLLKEKFGIEKDFILFVGTLQPRKNLERLIEAFSLVKNKNLDLVIVGKRGWMFEEILEAPKKYGVSGRVKFLDSVSDEELPNLYRNALCFILPSLYEGFGLPILEAMKYGCPVLASNVSSLPEAGGDAALYFDPENTGDIARSLESIIQNSELRKDLIKKGYQQVKKFSWEKSAKETLKVLEDLRRKI</sequence>
<name>A0A1F7HIQ7_9BACT</name>
<evidence type="ECO:0000259" key="3">
    <source>
        <dbReference type="Pfam" id="PF13439"/>
    </source>
</evidence>
<evidence type="ECO:0000256" key="1">
    <source>
        <dbReference type="ARBA" id="ARBA00022679"/>
    </source>
</evidence>
<evidence type="ECO:0000313" key="4">
    <source>
        <dbReference type="EMBL" id="OGK31091.1"/>
    </source>
</evidence>
<comment type="caution">
    <text evidence="4">The sequence shown here is derived from an EMBL/GenBank/DDBJ whole genome shotgun (WGS) entry which is preliminary data.</text>
</comment>
<feature type="domain" description="Glycosyltransferase subfamily 4-like N-terminal" evidence="3">
    <location>
        <begin position="65"/>
        <end position="180"/>
    </location>
</feature>
<dbReference type="Gene3D" id="3.40.50.2000">
    <property type="entry name" value="Glycogen Phosphorylase B"/>
    <property type="match status" value="2"/>
</dbReference>
<dbReference type="InterPro" id="IPR028098">
    <property type="entry name" value="Glyco_trans_4-like_N"/>
</dbReference>
<dbReference type="FunFam" id="3.40.50.2000:FF:000119">
    <property type="entry name" value="Glycosyl transferase group 1"/>
    <property type="match status" value="1"/>
</dbReference>
<dbReference type="Pfam" id="PF13439">
    <property type="entry name" value="Glyco_transf_4"/>
    <property type="match status" value="1"/>
</dbReference>
<dbReference type="EMBL" id="MFZV01000025">
    <property type="protein sequence ID" value="OGK31091.1"/>
    <property type="molecule type" value="Genomic_DNA"/>
</dbReference>
<dbReference type="PANTHER" id="PTHR46401:SF2">
    <property type="entry name" value="GLYCOSYLTRANSFERASE WBBK-RELATED"/>
    <property type="match status" value="1"/>
</dbReference>
<gene>
    <name evidence="4" type="ORF">A3F29_04505</name>
</gene>
<dbReference type="AlphaFoldDB" id="A0A1F7HIQ7"/>